<dbReference type="Proteomes" id="UP001152747">
    <property type="component" value="Unassembled WGS sequence"/>
</dbReference>
<gene>
    <name evidence="2" type="ORF">CAMP_LOCUS10724</name>
</gene>
<dbReference type="InterPro" id="IPR019420">
    <property type="entry name" value="7TM_GPCR_serpentine_rcpt_Srbc"/>
</dbReference>
<feature type="transmembrane region" description="Helical" evidence="1">
    <location>
        <begin position="48"/>
        <end position="67"/>
    </location>
</feature>
<keyword evidence="1" id="KW-0472">Membrane</keyword>
<dbReference type="Pfam" id="PF10316">
    <property type="entry name" value="7TM_GPCR_Srbc"/>
    <property type="match status" value="1"/>
</dbReference>
<dbReference type="EMBL" id="CANHGI010000004">
    <property type="protein sequence ID" value="CAI5448087.1"/>
    <property type="molecule type" value="Genomic_DNA"/>
</dbReference>
<keyword evidence="3" id="KW-1185">Reference proteome</keyword>
<evidence type="ECO:0000313" key="2">
    <source>
        <dbReference type="EMBL" id="CAI5448087.1"/>
    </source>
</evidence>
<keyword evidence="1" id="KW-0812">Transmembrane</keyword>
<sequence>MEIFYPISCIGMIFSIIQIFLNFRIVLRYLLSSSTWKKNDFKLITARTILDIIVGLVAFTLFLVTMLCDLLPDIVPSESIFYVGLLASNIAIVRGLLAASIAIERSCAIVFPLHFKQYRKVFTNLGFLTFFIFFAIFDDFMLLYVFDMEFPLKSDCRIYACFIPRSYAKYETIIFLIISLITYFFSIFLSINMLIKYYRSVKLTNDMLKVNLLCITDLICQISFEFIPALIVQVVRIQNNVGPLMALLRSIGRVVEALSIFQLMRKNGSYGSARLAWETAS</sequence>
<accession>A0A9P1IQ45</accession>
<dbReference type="PANTHER" id="PTHR10664:SF31">
    <property type="entry name" value="SERPENTINE RECEPTOR, CLASS BC (CLASS B-LIKE)"/>
    <property type="match status" value="1"/>
</dbReference>
<feature type="transmembrane region" description="Helical" evidence="1">
    <location>
        <begin position="6"/>
        <end position="27"/>
    </location>
</feature>
<evidence type="ECO:0008006" key="4">
    <source>
        <dbReference type="Google" id="ProtNLM"/>
    </source>
</evidence>
<dbReference type="AlphaFoldDB" id="A0A9P1IQ45"/>
<feature type="transmembrane region" description="Helical" evidence="1">
    <location>
        <begin position="173"/>
        <end position="198"/>
    </location>
</feature>
<reference evidence="2" key="1">
    <citation type="submission" date="2022-11" db="EMBL/GenBank/DDBJ databases">
        <authorList>
            <person name="Kikuchi T."/>
        </authorList>
    </citation>
    <scope>NUCLEOTIDE SEQUENCE</scope>
    <source>
        <strain evidence="2">PS1010</strain>
    </source>
</reference>
<name>A0A9P1IQ45_9PELO</name>
<feature type="transmembrane region" description="Helical" evidence="1">
    <location>
        <begin position="124"/>
        <end position="146"/>
    </location>
</feature>
<organism evidence="2 3">
    <name type="scientific">Caenorhabditis angaria</name>
    <dbReference type="NCBI Taxonomy" id="860376"/>
    <lineage>
        <taxon>Eukaryota</taxon>
        <taxon>Metazoa</taxon>
        <taxon>Ecdysozoa</taxon>
        <taxon>Nematoda</taxon>
        <taxon>Chromadorea</taxon>
        <taxon>Rhabditida</taxon>
        <taxon>Rhabditina</taxon>
        <taxon>Rhabditomorpha</taxon>
        <taxon>Rhabditoidea</taxon>
        <taxon>Rhabditidae</taxon>
        <taxon>Peloderinae</taxon>
        <taxon>Caenorhabditis</taxon>
    </lineage>
</organism>
<feature type="transmembrane region" description="Helical" evidence="1">
    <location>
        <begin position="79"/>
        <end position="103"/>
    </location>
</feature>
<protein>
    <recommendedName>
        <fullName evidence="4">Serpentine Receptor, class BC (Class B-like)</fullName>
    </recommendedName>
</protein>
<evidence type="ECO:0000256" key="1">
    <source>
        <dbReference type="SAM" id="Phobius"/>
    </source>
</evidence>
<proteinExistence type="predicted"/>
<evidence type="ECO:0000313" key="3">
    <source>
        <dbReference type="Proteomes" id="UP001152747"/>
    </source>
</evidence>
<dbReference type="PANTHER" id="PTHR10664">
    <property type="entry name" value="SERPENTINE RECEPTOR-C.ELEGANS"/>
    <property type="match status" value="1"/>
</dbReference>
<comment type="caution">
    <text evidence="2">The sequence shown here is derived from an EMBL/GenBank/DDBJ whole genome shotgun (WGS) entry which is preliminary data.</text>
</comment>
<dbReference type="Gene3D" id="1.20.1070.10">
    <property type="entry name" value="Rhodopsin 7-helix transmembrane proteins"/>
    <property type="match status" value="1"/>
</dbReference>
<keyword evidence="1" id="KW-1133">Transmembrane helix</keyword>